<evidence type="ECO:0000313" key="1">
    <source>
        <dbReference type="EMBL" id="KAB5608067.1"/>
    </source>
</evidence>
<dbReference type="PRINTS" id="PR00413">
    <property type="entry name" value="HADHALOGNASE"/>
</dbReference>
<dbReference type="SUPFAM" id="SSF56784">
    <property type="entry name" value="HAD-like"/>
    <property type="match status" value="1"/>
</dbReference>
<comment type="caution">
    <text evidence="1">The sequence shown here is derived from an EMBL/GenBank/DDBJ whole genome shotgun (WGS) entry which is preliminary data.</text>
</comment>
<keyword evidence="2" id="KW-1185">Reference proteome</keyword>
<dbReference type="NCBIfam" id="TIGR01509">
    <property type="entry name" value="HAD-SF-IA-v3"/>
    <property type="match status" value="1"/>
</dbReference>
<organism evidence="1 2">
    <name type="scientific">Bifidobacterium jacchi</name>
    <dbReference type="NCBI Taxonomy" id="2490545"/>
    <lineage>
        <taxon>Bacteria</taxon>
        <taxon>Bacillati</taxon>
        <taxon>Actinomycetota</taxon>
        <taxon>Actinomycetes</taxon>
        <taxon>Bifidobacteriales</taxon>
        <taxon>Bifidobacteriaceae</taxon>
        <taxon>Bifidobacterium</taxon>
    </lineage>
</organism>
<protein>
    <submittedName>
        <fullName evidence="1">HAD family phosphatase</fullName>
    </submittedName>
</protein>
<dbReference type="AlphaFoldDB" id="A0A5N5RLA3"/>
<proteinExistence type="predicted"/>
<evidence type="ECO:0000313" key="2">
    <source>
        <dbReference type="Proteomes" id="UP000326336"/>
    </source>
</evidence>
<dbReference type="InterPro" id="IPR036412">
    <property type="entry name" value="HAD-like_sf"/>
</dbReference>
<dbReference type="InterPro" id="IPR023214">
    <property type="entry name" value="HAD_sf"/>
</dbReference>
<dbReference type="CDD" id="cd02603">
    <property type="entry name" value="HAD_sEH-N_like"/>
    <property type="match status" value="1"/>
</dbReference>
<dbReference type="SFLD" id="SFLDG01129">
    <property type="entry name" value="C1.5:_HAD__Beta-PGM__Phosphata"/>
    <property type="match status" value="1"/>
</dbReference>
<dbReference type="Gene3D" id="3.40.50.1000">
    <property type="entry name" value="HAD superfamily/HAD-like"/>
    <property type="match status" value="1"/>
</dbReference>
<dbReference type="OrthoDB" id="9797415at2"/>
<dbReference type="SFLD" id="SFLDS00003">
    <property type="entry name" value="Haloacid_Dehalogenase"/>
    <property type="match status" value="1"/>
</dbReference>
<dbReference type="PANTHER" id="PTHR43611">
    <property type="entry name" value="ALPHA-D-GLUCOSE 1-PHOSPHATE PHOSPHATASE"/>
    <property type="match status" value="1"/>
</dbReference>
<gene>
    <name evidence="1" type="ORF">EHS19_02820</name>
</gene>
<dbReference type="Proteomes" id="UP000326336">
    <property type="component" value="Unassembled WGS sequence"/>
</dbReference>
<dbReference type="PANTHER" id="PTHR43611:SF3">
    <property type="entry name" value="FLAVIN MONONUCLEOTIDE HYDROLASE 1, CHLOROPLATIC"/>
    <property type="match status" value="1"/>
</dbReference>
<accession>A0A5N5RLA3</accession>
<dbReference type="Pfam" id="PF00702">
    <property type="entry name" value="Hydrolase"/>
    <property type="match status" value="1"/>
</dbReference>
<name>A0A5N5RLA3_9BIFI</name>
<dbReference type="EMBL" id="RQSP01000005">
    <property type="protein sequence ID" value="KAB5608067.1"/>
    <property type="molecule type" value="Genomic_DNA"/>
</dbReference>
<sequence>MACFSMIDNVIFDVCGVLVDWQPRRALEGLFPPDQIDEFFADDDRCGFMYFDDLHDGGTDYADLIDEYEREYGARLGLMMRAYAAHVERTLVGTIPGMMPLIEDLRSSGIGVWALTNWGHDTWPIMRDRFPDLFCLLDGVVVSGIEGVRKPDRTAFDLAVARFGIQRAHTLFVDDSSYNVAGARAAGLTAIRFDSTEQTRNWLSGHGVIPRAEHHPSAN</sequence>
<reference evidence="1 2" key="1">
    <citation type="journal article" date="2019" name="Int. J. Syst. Evol. Microbiol.">
        <title>Bifidobacterium jacchi sp. nov., isolated from the faeces of a baby common marmoset (Callithrix jacchus).</title>
        <authorList>
            <person name="Modesto M."/>
            <person name="Watanabe K."/>
            <person name="Arita M."/>
            <person name="Satti M."/>
            <person name="Oki K."/>
            <person name="Sciavilla P."/>
            <person name="Patavino C."/>
            <person name="Camma C."/>
            <person name="Michelini S."/>
            <person name="Sgorbati B."/>
            <person name="Mattarelli P."/>
        </authorList>
    </citation>
    <scope>NUCLEOTIDE SEQUENCE [LARGE SCALE GENOMIC DNA]</scope>
    <source>
        <strain evidence="1 2">MRM 9.3</strain>
    </source>
</reference>
<dbReference type="InterPro" id="IPR006439">
    <property type="entry name" value="HAD-SF_hydro_IA"/>
</dbReference>